<evidence type="ECO:0000313" key="4">
    <source>
        <dbReference type="Proteomes" id="UP000291116"/>
    </source>
</evidence>
<reference evidence="3 4" key="1">
    <citation type="submission" date="2019-01" db="EMBL/GenBank/DDBJ databases">
        <authorList>
            <person name="Ferrante I. M."/>
        </authorList>
    </citation>
    <scope>NUCLEOTIDE SEQUENCE [LARGE SCALE GENOMIC DNA]</scope>
    <source>
        <strain evidence="3 4">B856</strain>
    </source>
</reference>
<evidence type="ECO:0000256" key="1">
    <source>
        <dbReference type="SAM" id="MobiDB-lite"/>
    </source>
</evidence>
<feature type="compositionally biased region" description="Basic residues" evidence="1">
    <location>
        <begin position="1"/>
        <end position="10"/>
    </location>
</feature>
<proteinExistence type="predicted"/>
<evidence type="ECO:0000313" key="3">
    <source>
        <dbReference type="EMBL" id="VEU33580.1"/>
    </source>
</evidence>
<keyword evidence="4" id="KW-1185">Reference proteome</keyword>
<feature type="region of interest" description="Disordered" evidence="1">
    <location>
        <begin position="1"/>
        <end position="44"/>
    </location>
</feature>
<dbReference type="OrthoDB" id="41124at2759"/>
<keyword evidence="2" id="KW-0812">Transmembrane</keyword>
<keyword evidence="2" id="KW-0472">Membrane</keyword>
<sequence>MSAAPRRPKSRSQQTTPNSHQRDQNHAHRVGGNAVPSSFSISSAPRRKKHRIRSLVVAAVVLVLCAYLLWLGISLVFVLKLSSESRNKNNRVHSGISPISKQRQFTDTSLHKLKQTRADENVKSNAGGKGDDSSPQDAPYKIVHSLTTRFMLGQKGQPVLARARYLLFETFCQPTVRYQTALRAKGYDFSWFVFVDPGIDPAVIEDMRALLTPSTDGEGDPRFPDGNAYLILTDNPSWAADGIGVPGVTSYGAGFQEVARAVRDGTVELLTGDATRLVETLERDVEGGGGNDQTPTMLIETMLDADDGLNNRAIEWIQDLAVGHVRKQQGLETARTTTPSLDSTWWLLCGTDHIEWHNRDIFRLTETQYQKHGLSSGIVGLRHAPHYCASAGFTRVGLTTKAAAGGNNEAEPPLLSFPQVAYSNHALATEEFDLCNDGEGGDPKISLAKCFRRDFEGLNYVLKSRSITSDSMDHMDPRNKDYRDLPWESKEEHPLLALDAPEQMWGIVRDEFSIDQKKARETSVYLRENLASILKENRDSRCAPGFPCREVADVAFKKMTAHIHRLNKFDRAEAAKQNGK</sequence>
<protein>
    <submittedName>
        <fullName evidence="3">Uncharacterized protein</fullName>
    </submittedName>
</protein>
<dbReference type="EMBL" id="CAACVS010000003">
    <property type="protein sequence ID" value="VEU33580.1"/>
    <property type="molecule type" value="Genomic_DNA"/>
</dbReference>
<dbReference type="AlphaFoldDB" id="A0A448YUY0"/>
<feature type="transmembrane region" description="Helical" evidence="2">
    <location>
        <begin position="55"/>
        <end position="79"/>
    </location>
</feature>
<feature type="region of interest" description="Disordered" evidence="1">
    <location>
        <begin position="111"/>
        <end position="138"/>
    </location>
</feature>
<gene>
    <name evidence="3" type="ORF">PSNMU_V1.4_AUG-EV-PASAV3_0000080</name>
</gene>
<evidence type="ECO:0000256" key="2">
    <source>
        <dbReference type="SAM" id="Phobius"/>
    </source>
</evidence>
<accession>A0A448YUY0</accession>
<organism evidence="3 4">
    <name type="scientific">Pseudo-nitzschia multistriata</name>
    <dbReference type="NCBI Taxonomy" id="183589"/>
    <lineage>
        <taxon>Eukaryota</taxon>
        <taxon>Sar</taxon>
        <taxon>Stramenopiles</taxon>
        <taxon>Ochrophyta</taxon>
        <taxon>Bacillariophyta</taxon>
        <taxon>Bacillariophyceae</taxon>
        <taxon>Bacillariophycidae</taxon>
        <taxon>Bacillariales</taxon>
        <taxon>Bacillariaceae</taxon>
        <taxon>Pseudo-nitzschia</taxon>
    </lineage>
</organism>
<keyword evidence="2" id="KW-1133">Transmembrane helix</keyword>
<name>A0A448YUY0_9STRA</name>
<dbReference type="Proteomes" id="UP000291116">
    <property type="component" value="Unassembled WGS sequence"/>
</dbReference>